<dbReference type="SFLD" id="SFLDG01067">
    <property type="entry name" value="SPASM/twitch_domain_containing"/>
    <property type="match status" value="1"/>
</dbReference>
<name>A0A0G0NHE8_9BACT</name>
<dbReference type="GO" id="GO:0046872">
    <property type="term" value="F:metal ion binding"/>
    <property type="evidence" value="ECO:0007669"/>
    <property type="project" value="UniProtKB-KW"/>
</dbReference>
<evidence type="ECO:0000256" key="2">
    <source>
        <dbReference type="ARBA" id="ARBA00022485"/>
    </source>
</evidence>
<dbReference type="InterPro" id="IPR058240">
    <property type="entry name" value="rSAM_sf"/>
</dbReference>
<keyword evidence="4" id="KW-0479">Metal-binding</keyword>
<comment type="caution">
    <text evidence="8">The sequence shown here is derived from an EMBL/GenBank/DDBJ whole genome shotgun (WGS) entry which is preliminary data.</text>
</comment>
<dbReference type="PANTHER" id="PTHR11228">
    <property type="entry name" value="RADICAL SAM DOMAIN PROTEIN"/>
    <property type="match status" value="1"/>
</dbReference>
<accession>A0A0G0NHE8</accession>
<dbReference type="InterPro" id="IPR013785">
    <property type="entry name" value="Aldolase_TIM"/>
</dbReference>
<feature type="domain" description="Radical SAM core" evidence="7">
    <location>
        <begin position="30"/>
        <end position="268"/>
    </location>
</feature>
<dbReference type="CDD" id="cd21109">
    <property type="entry name" value="SPASM"/>
    <property type="match status" value="1"/>
</dbReference>
<sequence length="353" mass="41071">MNKQDLRIYFGNYTIAQKYNYFQYRRIGKKKIIPFQPIEISIVSTGKCNLKCAMCVTHSKDIPDDYPYQQQPTADMSIDLFKKVVDKFHKALRVQIIGQGEPLLNKDFFEIVEYASKKKMRVTSFSNGTILDRYIDRLLHSSLEGLTISLNSYVASDFSRITKMPSHYFDVILKNSKKMIQQRNNMRSKLKIKASFILDQQNYSYMPKMLQIAESLGFDHMFFSNFLPIDVHPEYAAEVRCLFSDDEKVKLFLKNVVPRYLKSKVSLPKLLLRNPDQHKRCNCHISQIRVDGDGDVNSCSIMLLNMKNNGHILDPQVWNNSFFQKMRKKFIESDVKELEGPCKVCTSNYGLSV</sequence>
<evidence type="ECO:0000313" key="8">
    <source>
        <dbReference type="EMBL" id="KKQ76531.1"/>
    </source>
</evidence>
<comment type="cofactor">
    <cofactor evidence="1">
        <name>[4Fe-4S] cluster</name>
        <dbReference type="ChEBI" id="CHEBI:49883"/>
    </cofactor>
</comment>
<dbReference type="InterPro" id="IPR007197">
    <property type="entry name" value="rSAM"/>
</dbReference>
<dbReference type="SUPFAM" id="SSF102114">
    <property type="entry name" value="Radical SAM enzymes"/>
    <property type="match status" value="1"/>
</dbReference>
<dbReference type="EMBL" id="LBVC01000069">
    <property type="protein sequence ID" value="KKQ76531.1"/>
    <property type="molecule type" value="Genomic_DNA"/>
</dbReference>
<dbReference type="Pfam" id="PF04055">
    <property type="entry name" value="Radical_SAM"/>
    <property type="match status" value="1"/>
</dbReference>
<evidence type="ECO:0000256" key="3">
    <source>
        <dbReference type="ARBA" id="ARBA00022691"/>
    </source>
</evidence>
<evidence type="ECO:0000259" key="7">
    <source>
        <dbReference type="PROSITE" id="PS51918"/>
    </source>
</evidence>
<gene>
    <name evidence="8" type="ORF">US99_C0069G0003</name>
</gene>
<evidence type="ECO:0000256" key="4">
    <source>
        <dbReference type="ARBA" id="ARBA00022723"/>
    </source>
</evidence>
<evidence type="ECO:0000256" key="5">
    <source>
        <dbReference type="ARBA" id="ARBA00023004"/>
    </source>
</evidence>
<keyword evidence="2" id="KW-0004">4Fe-4S</keyword>
<dbReference type="InterPro" id="IPR034391">
    <property type="entry name" value="AdoMet-like_SPASM_containing"/>
</dbReference>
<organism evidence="8 9">
    <name type="scientific">Candidatus Daviesbacteria bacterium GW2011_GWF2_38_6</name>
    <dbReference type="NCBI Taxonomy" id="1618432"/>
    <lineage>
        <taxon>Bacteria</taxon>
        <taxon>Candidatus Daviesiibacteriota</taxon>
    </lineage>
</organism>
<evidence type="ECO:0000313" key="9">
    <source>
        <dbReference type="Proteomes" id="UP000034324"/>
    </source>
</evidence>
<proteinExistence type="predicted"/>
<dbReference type="Proteomes" id="UP000034324">
    <property type="component" value="Unassembled WGS sequence"/>
</dbReference>
<dbReference type="SFLD" id="SFLDG01387">
    <property type="entry name" value="BtrN-like_SPASM_domain_contain"/>
    <property type="match status" value="1"/>
</dbReference>
<reference evidence="8 9" key="1">
    <citation type="journal article" date="2015" name="Nature">
        <title>rRNA introns, odd ribosomes, and small enigmatic genomes across a large radiation of phyla.</title>
        <authorList>
            <person name="Brown C.T."/>
            <person name="Hug L.A."/>
            <person name="Thomas B.C."/>
            <person name="Sharon I."/>
            <person name="Castelle C.J."/>
            <person name="Singh A."/>
            <person name="Wilkins M.J."/>
            <person name="Williams K.H."/>
            <person name="Banfield J.F."/>
        </authorList>
    </citation>
    <scope>NUCLEOTIDE SEQUENCE [LARGE SCALE GENOMIC DNA]</scope>
</reference>
<protein>
    <submittedName>
        <fullName evidence="8">Radical SAM domain protein</fullName>
    </submittedName>
</protein>
<evidence type="ECO:0000256" key="6">
    <source>
        <dbReference type="ARBA" id="ARBA00023014"/>
    </source>
</evidence>
<dbReference type="GO" id="GO:0051536">
    <property type="term" value="F:iron-sulfur cluster binding"/>
    <property type="evidence" value="ECO:0007669"/>
    <property type="project" value="UniProtKB-KW"/>
</dbReference>
<keyword evidence="3" id="KW-0949">S-adenosyl-L-methionine</keyword>
<keyword evidence="5" id="KW-0408">Iron</keyword>
<dbReference type="InterPro" id="IPR050377">
    <property type="entry name" value="Radical_SAM_PqqE_MftC-like"/>
</dbReference>
<dbReference type="CDD" id="cd01335">
    <property type="entry name" value="Radical_SAM"/>
    <property type="match status" value="1"/>
</dbReference>
<evidence type="ECO:0000256" key="1">
    <source>
        <dbReference type="ARBA" id="ARBA00001966"/>
    </source>
</evidence>
<dbReference type="Gene3D" id="3.20.20.70">
    <property type="entry name" value="Aldolase class I"/>
    <property type="match status" value="1"/>
</dbReference>
<keyword evidence="6" id="KW-0411">Iron-sulfur</keyword>
<dbReference type="PROSITE" id="PS51918">
    <property type="entry name" value="RADICAL_SAM"/>
    <property type="match status" value="1"/>
</dbReference>
<dbReference type="AlphaFoldDB" id="A0A0G0NHE8"/>
<dbReference type="PANTHER" id="PTHR11228:SF7">
    <property type="entry name" value="PQQA PEPTIDE CYCLASE"/>
    <property type="match status" value="1"/>
</dbReference>
<dbReference type="GO" id="GO:0003824">
    <property type="term" value="F:catalytic activity"/>
    <property type="evidence" value="ECO:0007669"/>
    <property type="project" value="InterPro"/>
</dbReference>
<dbReference type="SFLD" id="SFLDS00029">
    <property type="entry name" value="Radical_SAM"/>
    <property type="match status" value="1"/>
</dbReference>